<feature type="domain" description="3-hydroxyisobutyrate dehydrogenase-like NAD-binding" evidence="12">
    <location>
        <begin position="169"/>
        <end position="287"/>
    </location>
</feature>
<proteinExistence type="inferred from homology"/>
<sequence>MTKQMTAAVIGLGSMGWGAAVSLLRVGIATRGVDIRADVLEKFTAEGGTSFTSVSDACAGADVVFIFVVNGAQAEDVLFGAGGAVAAAQDGTVFVTCVTMEPSRAVDLAARVEAAGMLAIDGPVSGGSVKALTGEMTIMASGRAEAFDKAGPCLDAIATKVYRLGDEAGKGSQVKMINQLLAGVHIAAAAEALTLGAKIGLDLGVLHEVIQECAGNSWMFGNRGAHIVEGDYTPHSAVDIFVKDLGIVTGEAGNHPVPLSQTALGLFKEASAAGMGREDDAAVAKLLAAKGGIKLPGMS</sequence>
<comment type="similarity">
    <text evidence="6">Belongs to the HIBADH-related family. L-threonate dehydrogenase subfamily.</text>
</comment>
<evidence type="ECO:0000256" key="6">
    <source>
        <dbReference type="ARBA" id="ARBA00037979"/>
    </source>
</evidence>
<evidence type="ECO:0000256" key="2">
    <source>
        <dbReference type="ARBA" id="ARBA00023002"/>
    </source>
</evidence>
<organism evidence="13 14">
    <name type="scientific">Litoreibacter meonggei</name>
    <dbReference type="NCBI Taxonomy" id="1049199"/>
    <lineage>
        <taxon>Bacteria</taxon>
        <taxon>Pseudomonadati</taxon>
        <taxon>Pseudomonadota</taxon>
        <taxon>Alphaproteobacteria</taxon>
        <taxon>Rhodobacterales</taxon>
        <taxon>Roseobacteraceae</taxon>
        <taxon>Litoreibacter</taxon>
    </lineage>
</organism>
<dbReference type="EC" id="1.1.1.411" evidence="7"/>
<dbReference type="InterPro" id="IPR002204">
    <property type="entry name" value="3-OH-isobutyrate_DH-rel_CS"/>
</dbReference>
<dbReference type="RefSeq" id="WP_211332757.1">
    <property type="nucleotide sequence ID" value="NZ_RCCE01000001.1"/>
</dbReference>
<dbReference type="InterPro" id="IPR013328">
    <property type="entry name" value="6PGD_dom2"/>
</dbReference>
<protein>
    <recommendedName>
        <fullName evidence="8">L-threonate dehydrogenase</fullName>
        <ecNumber evidence="7">1.1.1.411</ecNumber>
    </recommendedName>
</protein>
<evidence type="ECO:0000256" key="1">
    <source>
        <dbReference type="ARBA" id="ARBA00022857"/>
    </source>
</evidence>
<dbReference type="AlphaFoldDB" id="A0A497X4C1"/>
<dbReference type="Pfam" id="PF14833">
    <property type="entry name" value="NAD_binding_11"/>
    <property type="match status" value="1"/>
</dbReference>
<dbReference type="GO" id="GO:0050661">
    <property type="term" value="F:NADP binding"/>
    <property type="evidence" value="ECO:0007669"/>
    <property type="project" value="InterPro"/>
</dbReference>
<name>A0A497X4C1_9RHOB</name>
<dbReference type="GO" id="GO:0016054">
    <property type="term" value="P:organic acid catabolic process"/>
    <property type="evidence" value="ECO:0007669"/>
    <property type="project" value="UniProtKB-ARBA"/>
</dbReference>
<comment type="catalytic activity">
    <reaction evidence="9">
        <text>L-threonate + NAD(+) = 2-dehydro-L-erythronate + NADH + H(+)</text>
        <dbReference type="Rhea" id="RHEA:52548"/>
        <dbReference type="ChEBI" id="CHEBI:15378"/>
        <dbReference type="ChEBI" id="CHEBI:57540"/>
        <dbReference type="ChEBI" id="CHEBI:57561"/>
        <dbReference type="ChEBI" id="CHEBI:57945"/>
        <dbReference type="ChEBI" id="CHEBI:136669"/>
        <dbReference type="EC" id="1.1.1.411"/>
    </reaction>
</comment>
<evidence type="ECO:0000256" key="5">
    <source>
        <dbReference type="ARBA" id="ARBA00037062"/>
    </source>
</evidence>
<accession>A0A497X4C1</accession>
<dbReference type="PANTHER" id="PTHR43060">
    <property type="entry name" value="3-HYDROXYISOBUTYRATE DEHYDROGENASE-LIKE 1, MITOCHONDRIAL-RELATED"/>
    <property type="match status" value="1"/>
</dbReference>
<dbReference type="Gene3D" id="1.10.1040.10">
    <property type="entry name" value="N-(1-d-carboxylethyl)-l-norvaline Dehydrogenase, domain 2"/>
    <property type="match status" value="1"/>
</dbReference>
<evidence type="ECO:0000256" key="10">
    <source>
        <dbReference type="PIRSR" id="PIRSR000103-1"/>
    </source>
</evidence>
<keyword evidence="14" id="KW-1185">Reference proteome</keyword>
<feature type="domain" description="6-phosphogluconate dehydrogenase NADP-binding" evidence="11">
    <location>
        <begin position="8"/>
        <end position="165"/>
    </location>
</feature>
<evidence type="ECO:0000256" key="8">
    <source>
        <dbReference type="ARBA" id="ARBA00039407"/>
    </source>
</evidence>
<dbReference type="GO" id="GO:0016616">
    <property type="term" value="F:oxidoreductase activity, acting on the CH-OH group of donors, NAD or NADP as acceptor"/>
    <property type="evidence" value="ECO:0007669"/>
    <property type="project" value="InterPro"/>
</dbReference>
<evidence type="ECO:0000256" key="3">
    <source>
        <dbReference type="ARBA" id="ARBA00023027"/>
    </source>
</evidence>
<dbReference type="InterPro" id="IPR029154">
    <property type="entry name" value="HIBADH-like_NADP-bd"/>
</dbReference>
<dbReference type="Proteomes" id="UP000269157">
    <property type="component" value="Unassembled WGS sequence"/>
</dbReference>
<dbReference type="Gene3D" id="3.40.50.720">
    <property type="entry name" value="NAD(P)-binding Rossmann-like Domain"/>
    <property type="match status" value="1"/>
</dbReference>
<dbReference type="InterPro" id="IPR006115">
    <property type="entry name" value="6PGDH_NADP-bd"/>
</dbReference>
<dbReference type="InterPro" id="IPR050006">
    <property type="entry name" value="LtnD"/>
</dbReference>
<reference evidence="13 14" key="1">
    <citation type="submission" date="2018-10" db="EMBL/GenBank/DDBJ databases">
        <title>Genomic Encyclopedia of Archaeal and Bacterial Type Strains, Phase II (KMG-II): from individual species to whole genera.</title>
        <authorList>
            <person name="Goeker M."/>
        </authorList>
    </citation>
    <scope>NUCLEOTIDE SEQUENCE [LARGE SCALE GENOMIC DNA]</scope>
    <source>
        <strain evidence="13 14">DSM 29466</strain>
    </source>
</reference>
<evidence type="ECO:0000313" key="14">
    <source>
        <dbReference type="Proteomes" id="UP000269157"/>
    </source>
</evidence>
<comment type="caution">
    <text evidence="13">The sequence shown here is derived from an EMBL/GenBank/DDBJ whole genome shotgun (WGS) entry which is preliminary data.</text>
</comment>
<dbReference type="InterPro" id="IPR008927">
    <property type="entry name" value="6-PGluconate_DH-like_C_sf"/>
</dbReference>
<evidence type="ECO:0000259" key="11">
    <source>
        <dbReference type="Pfam" id="PF03446"/>
    </source>
</evidence>
<dbReference type="GO" id="GO:0051287">
    <property type="term" value="F:NAD binding"/>
    <property type="evidence" value="ECO:0007669"/>
    <property type="project" value="InterPro"/>
</dbReference>
<keyword evidence="4" id="KW-0119">Carbohydrate metabolism</keyword>
<comment type="function">
    <text evidence="5">Catalyzes oxidation of L-threonate to 2-oxo-tetronate. Can use either NAD(+) or NADP(+) as cosubstrate, with a preference for NAD(+).</text>
</comment>
<dbReference type="NCBIfam" id="NF043037">
    <property type="entry name" value="ThreonDh"/>
    <property type="match status" value="1"/>
</dbReference>
<evidence type="ECO:0000259" key="12">
    <source>
        <dbReference type="Pfam" id="PF14833"/>
    </source>
</evidence>
<evidence type="ECO:0000256" key="4">
    <source>
        <dbReference type="ARBA" id="ARBA00023277"/>
    </source>
</evidence>
<dbReference type="InterPro" id="IPR036291">
    <property type="entry name" value="NAD(P)-bd_dom_sf"/>
</dbReference>
<evidence type="ECO:0000256" key="9">
    <source>
        <dbReference type="ARBA" id="ARBA00047312"/>
    </source>
</evidence>
<keyword evidence="3" id="KW-0520">NAD</keyword>
<dbReference type="Pfam" id="PF03446">
    <property type="entry name" value="NAD_binding_2"/>
    <property type="match status" value="1"/>
</dbReference>
<evidence type="ECO:0000256" key="7">
    <source>
        <dbReference type="ARBA" id="ARBA00038870"/>
    </source>
</evidence>
<dbReference type="PROSITE" id="PS00895">
    <property type="entry name" value="3_HYDROXYISOBUT_DH"/>
    <property type="match status" value="1"/>
</dbReference>
<gene>
    <name evidence="13" type="ORF">BCF46_0248</name>
</gene>
<dbReference type="InterPro" id="IPR015815">
    <property type="entry name" value="HIBADH-related"/>
</dbReference>
<dbReference type="SUPFAM" id="SSF51735">
    <property type="entry name" value="NAD(P)-binding Rossmann-fold domains"/>
    <property type="match status" value="1"/>
</dbReference>
<dbReference type="PIRSF" id="PIRSF000103">
    <property type="entry name" value="HIBADH"/>
    <property type="match status" value="1"/>
</dbReference>
<keyword evidence="1" id="KW-0521">NADP</keyword>
<dbReference type="EMBL" id="RCCE01000001">
    <property type="protein sequence ID" value="RLJ60056.1"/>
    <property type="molecule type" value="Genomic_DNA"/>
</dbReference>
<dbReference type="PANTHER" id="PTHR43060:SF17">
    <property type="entry name" value="L-THREONATE DEHYDROGENASE"/>
    <property type="match status" value="1"/>
</dbReference>
<dbReference type="SUPFAM" id="SSF48179">
    <property type="entry name" value="6-phosphogluconate dehydrogenase C-terminal domain-like"/>
    <property type="match status" value="1"/>
</dbReference>
<evidence type="ECO:0000313" key="13">
    <source>
        <dbReference type="EMBL" id="RLJ60056.1"/>
    </source>
</evidence>
<keyword evidence="2" id="KW-0560">Oxidoreductase</keyword>
<feature type="active site" evidence="10">
    <location>
        <position position="175"/>
    </location>
</feature>